<accession>A0ABP7MD73</accession>
<dbReference type="PANTHER" id="PTHR36927:SF3">
    <property type="entry name" value="GLUCANS BIOSYNTHESIS PROTEIN C"/>
    <property type="match status" value="1"/>
</dbReference>
<name>A0ABP7MD73_9GAMM</name>
<dbReference type="PANTHER" id="PTHR36927">
    <property type="entry name" value="BLR4337 PROTEIN"/>
    <property type="match status" value="1"/>
</dbReference>
<evidence type="ECO:0000313" key="3">
    <source>
        <dbReference type="EMBL" id="GAA3918117.1"/>
    </source>
</evidence>
<feature type="transmembrane region" description="Helical" evidence="1">
    <location>
        <begin position="320"/>
        <end position="339"/>
    </location>
</feature>
<organism evidence="3 4">
    <name type="scientific">Luteimonas lutimaris</name>
    <dbReference type="NCBI Taxonomy" id="698645"/>
    <lineage>
        <taxon>Bacteria</taxon>
        <taxon>Pseudomonadati</taxon>
        <taxon>Pseudomonadota</taxon>
        <taxon>Gammaproteobacteria</taxon>
        <taxon>Lysobacterales</taxon>
        <taxon>Lysobacteraceae</taxon>
        <taxon>Luteimonas</taxon>
    </lineage>
</organism>
<dbReference type="Proteomes" id="UP001501727">
    <property type="component" value="Unassembled WGS sequence"/>
</dbReference>
<feature type="transmembrane region" description="Helical" evidence="1">
    <location>
        <begin position="178"/>
        <end position="200"/>
    </location>
</feature>
<reference evidence="4" key="1">
    <citation type="journal article" date="2019" name="Int. J. Syst. Evol. Microbiol.">
        <title>The Global Catalogue of Microorganisms (GCM) 10K type strain sequencing project: providing services to taxonomists for standard genome sequencing and annotation.</title>
        <authorList>
            <consortium name="The Broad Institute Genomics Platform"/>
            <consortium name="The Broad Institute Genome Sequencing Center for Infectious Disease"/>
            <person name="Wu L."/>
            <person name="Ma J."/>
        </authorList>
    </citation>
    <scope>NUCLEOTIDE SEQUENCE [LARGE SCALE GENOMIC DNA]</scope>
    <source>
        <strain evidence="4">JCM 16916</strain>
    </source>
</reference>
<feature type="transmembrane region" description="Helical" evidence="1">
    <location>
        <begin position="351"/>
        <end position="369"/>
    </location>
</feature>
<evidence type="ECO:0000259" key="2">
    <source>
        <dbReference type="Pfam" id="PF01757"/>
    </source>
</evidence>
<feature type="transmembrane region" description="Helical" evidence="1">
    <location>
        <begin position="12"/>
        <end position="34"/>
    </location>
</feature>
<feature type="transmembrane region" description="Helical" evidence="1">
    <location>
        <begin position="84"/>
        <end position="104"/>
    </location>
</feature>
<feature type="domain" description="Acyltransferase 3" evidence="2">
    <location>
        <begin position="5"/>
        <end position="365"/>
    </location>
</feature>
<keyword evidence="3" id="KW-0012">Acyltransferase</keyword>
<evidence type="ECO:0000256" key="1">
    <source>
        <dbReference type="SAM" id="Phobius"/>
    </source>
</evidence>
<keyword evidence="3" id="KW-0808">Transferase</keyword>
<comment type="caution">
    <text evidence="3">The sequence shown here is derived from an EMBL/GenBank/DDBJ whole genome shotgun (WGS) entry which is preliminary data.</text>
</comment>
<feature type="transmembrane region" description="Helical" evidence="1">
    <location>
        <begin position="289"/>
        <end position="308"/>
    </location>
</feature>
<dbReference type="InterPro" id="IPR002656">
    <property type="entry name" value="Acyl_transf_3_dom"/>
</dbReference>
<dbReference type="InterPro" id="IPR050623">
    <property type="entry name" value="Glucan_succinyl_AcylTrfase"/>
</dbReference>
<keyword evidence="1" id="KW-0472">Membrane</keyword>
<feature type="transmembrane region" description="Helical" evidence="1">
    <location>
        <begin position="220"/>
        <end position="237"/>
    </location>
</feature>
<sequence>MPRRHDIDALRVIAFALLIVYHVGMAYVADWGFHVKSTYQAEWLQWPMIALNRWRMPLLFMISGIALGLAGVDRAPWRFAARRCWRLLLPLVFGMFVVVAVQAYCEGLANGRLAPGFGAFLLRYWQARPWPPGTFTGAEFGITWNHLWYLAYLWLYTLLLLVLLPLRRLPAMQRWAGNRWPTWLLLSLPVAWLAACRLVLAPRFPETHALFGDWTVHAQSLPLFLAGYAVAGNAGFWQRIRTLRWSMLVIALGCLAIELSIRAGGRYLPPDAAIPAWVPWAEIERIARAAYTWTALLAIFGWAQVLLDRRFRWLPYCTEAVFPWYILHQSLIVPLAFWLAPLQLGPLLEPALVLGGTVCGCLLLHEFVIRRTPLLRPLFGLKRKRVDSVDGVGARTAQSTA</sequence>
<evidence type="ECO:0000313" key="4">
    <source>
        <dbReference type="Proteomes" id="UP001501727"/>
    </source>
</evidence>
<dbReference type="EMBL" id="BAAAZU010000004">
    <property type="protein sequence ID" value="GAA3918117.1"/>
    <property type="molecule type" value="Genomic_DNA"/>
</dbReference>
<keyword evidence="1" id="KW-1133">Transmembrane helix</keyword>
<feature type="transmembrane region" description="Helical" evidence="1">
    <location>
        <begin position="147"/>
        <end position="166"/>
    </location>
</feature>
<feature type="transmembrane region" description="Helical" evidence="1">
    <location>
        <begin position="249"/>
        <end position="269"/>
    </location>
</feature>
<dbReference type="RefSeq" id="WP_344758834.1">
    <property type="nucleotide sequence ID" value="NZ_BAAAZU010000004.1"/>
</dbReference>
<proteinExistence type="predicted"/>
<dbReference type="Pfam" id="PF01757">
    <property type="entry name" value="Acyl_transf_3"/>
    <property type="match status" value="1"/>
</dbReference>
<protein>
    <submittedName>
        <fullName evidence="3">Acyltransferase family protein</fullName>
    </submittedName>
</protein>
<gene>
    <name evidence="3" type="ORF">GCM10022229_09670</name>
</gene>
<dbReference type="GO" id="GO:0016746">
    <property type="term" value="F:acyltransferase activity"/>
    <property type="evidence" value="ECO:0007669"/>
    <property type="project" value="UniProtKB-KW"/>
</dbReference>
<keyword evidence="1" id="KW-0812">Transmembrane</keyword>
<feature type="transmembrane region" description="Helical" evidence="1">
    <location>
        <begin position="54"/>
        <end position="72"/>
    </location>
</feature>
<keyword evidence="4" id="KW-1185">Reference proteome</keyword>